<evidence type="ECO:0000256" key="1">
    <source>
        <dbReference type="ARBA" id="ARBA00022884"/>
    </source>
</evidence>
<dbReference type="CDD" id="cd01647">
    <property type="entry name" value="RT_LTR"/>
    <property type="match status" value="1"/>
</dbReference>
<dbReference type="PANTHER" id="PTHR37984:SF5">
    <property type="entry name" value="PROTEIN NYNRIN-LIKE"/>
    <property type="match status" value="1"/>
</dbReference>
<dbReference type="InterPro" id="IPR000477">
    <property type="entry name" value="RT_dom"/>
</dbReference>
<evidence type="ECO:0000313" key="5">
    <source>
        <dbReference type="Proteomes" id="UP000765509"/>
    </source>
</evidence>
<dbReference type="AlphaFoldDB" id="A0A9Q3GCD3"/>
<proteinExistence type="predicted"/>
<dbReference type="GO" id="GO:0003824">
    <property type="term" value="F:catalytic activity"/>
    <property type="evidence" value="ECO:0007669"/>
    <property type="project" value="UniProtKB-KW"/>
</dbReference>
<dbReference type="Proteomes" id="UP000765509">
    <property type="component" value="Unassembled WGS sequence"/>
</dbReference>
<name>A0A9Q3GCD3_9BASI</name>
<dbReference type="SUPFAM" id="SSF56672">
    <property type="entry name" value="DNA/RNA polymerases"/>
    <property type="match status" value="1"/>
</dbReference>
<dbReference type="InterPro" id="IPR041577">
    <property type="entry name" value="RT_RNaseH_2"/>
</dbReference>
<dbReference type="GO" id="GO:0003723">
    <property type="term" value="F:RNA binding"/>
    <property type="evidence" value="ECO:0007669"/>
    <property type="project" value="UniProtKB-KW"/>
</dbReference>
<dbReference type="PROSITE" id="PS50994">
    <property type="entry name" value="INTEGRASE"/>
    <property type="match status" value="1"/>
</dbReference>
<protein>
    <recommendedName>
        <fullName evidence="3">Integrase catalytic domain-containing protein</fullName>
    </recommendedName>
</protein>
<dbReference type="Gene3D" id="3.10.10.10">
    <property type="entry name" value="HIV Type 1 Reverse Transcriptase, subunit A, domain 1"/>
    <property type="match status" value="1"/>
</dbReference>
<dbReference type="InterPro" id="IPR012337">
    <property type="entry name" value="RNaseH-like_sf"/>
</dbReference>
<dbReference type="InterPro" id="IPR043502">
    <property type="entry name" value="DNA/RNA_pol_sf"/>
</dbReference>
<dbReference type="GO" id="GO:0005634">
    <property type="term" value="C:nucleus"/>
    <property type="evidence" value="ECO:0007669"/>
    <property type="project" value="UniProtKB-ARBA"/>
</dbReference>
<dbReference type="InterPro" id="IPR043128">
    <property type="entry name" value="Rev_trsase/Diguanyl_cyclase"/>
</dbReference>
<keyword evidence="2" id="KW-0511">Multifunctional enzyme</keyword>
<evidence type="ECO:0000256" key="2">
    <source>
        <dbReference type="ARBA" id="ARBA00023268"/>
    </source>
</evidence>
<dbReference type="InterPro" id="IPR036397">
    <property type="entry name" value="RNaseH_sf"/>
</dbReference>
<feature type="domain" description="Integrase catalytic" evidence="3">
    <location>
        <begin position="272"/>
        <end position="428"/>
    </location>
</feature>
<reference evidence="4" key="1">
    <citation type="submission" date="2021-03" db="EMBL/GenBank/DDBJ databases">
        <title>Draft genome sequence of rust myrtle Austropuccinia psidii MF-1, a brazilian biotype.</title>
        <authorList>
            <person name="Quecine M.C."/>
            <person name="Pachon D.M.R."/>
            <person name="Bonatelli M.L."/>
            <person name="Correr F.H."/>
            <person name="Franceschini L.M."/>
            <person name="Leite T.F."/>
            <person name="Margarido G.R.A."/>
            <person name="Almeida C.A."/>
            <person name="Ferrarezi J.A."/>
            <person name="Labate C.A."/>
        </authorList>
    </citation>
    <scope>NUCLEOTIDE SEQUENCE</scope>
    <source>
        <strain evidence="4">MF-1</strain>
    </source>
</reference>
<dbReference type="SUPFAM" id="SSF53098">
    <property type="entry name" value="Ribonuclease H-like"/>
    <property type="match status" value="1"/>
</dbReference>
<dbReference type="Gene3D" id="3.30.420.10">
    <property type="entry name" value="Ribonuclease H-like superfamily/Ribonuclease H"/>
    <property type="match status" value="1"/>
</dbReference>
<sequence length="428" mass="49110">MSENVENGFIRSSPSSTGAYVLDVKKKDGGLCLCNDYSKFNDVTRKNRYPVLHMSQLLTVFNTSTIFSKIHLCGAYNLLRIEKGDEHLTAFGAKYGTYEYFVIPSYLTNVLSSFQNLINDIFPDLLANFVLVYLDDVMIFSRTEEEHVKHVSSFLQMLRDNKLFSKDSKCVFHASRVEYLGYVVSSDFLKLDSSSFQQILNWPQPKNIRDLQLSLSFSNFYCYFIKNYSKKITSLTSLLKRDYPFIVNEKAPSQLQLLKEAFTTAPILSHFNPSLPTIVETYASDYSLGAVLSQVNDSGKHLIAFDFITQFPLSKAFDSTLVVVDRLSKMAVFIPTYSEITALDLSEIFISHVLPISIVSDRGYLLVSSLWTQLFQKLKISIFNSTDFNSETDGKTERVNRILEEYLWMYVSYHQDDWPIWLPLDDIS</sequence>
<dbReference type="Pfam" id="PF17919">
    <property type="entry name" value="RT_RNaseH_2"/>
    <property type="match status" value="1"/>
</dbReference>
<dbReference type="EMBL" id="AVOT02000311">
    <property type="protein sequence ID" value="MBW0462250.1"/>
    <property type="molecule type" value="Genomic_DNA"/>
</dbReference>
<dbReference type="InterPro" id="IPR050951">
    <property type="entry name" value="Retrovirus_Pol_polyprotein"/>
</dbReference>
<dbReference type="PANTHER" id="PTHR37984">
    <property type="entry name" value="PROTEIN CBG26694"/>
    <property type="match status" value="1"/>
</dbReference>
<evidence type="ECO:0000259" key="3">
    <source>
        <dbReference type="PROSITE" id="PS50994"/>
    </source>
</evidence>
<dbReference type="Gene3D" id="3.30.70.270">
    <property type="match status" value="2"/>
</dbReference>
<dbReference type="InterPro" id="IPR001584">
    <property type="entry name" value="Integrase_cat-core"/>
</dbReference>
<organism evidence="4 5">
    <name type="scientific">Austropuccinia psidii MF-1</name>
    <dbReference type="NCBI Taxonomy" id="1389203"/>
    <lineage>
        <taxon>Eukaryota</taxon>
        <taxon>Fungi</taxon>
        <taxon>Dikarya</taxon>
        <taxon>Basidiomycota</taxon>
        <taxon>Pucciniomycotina</taxon>
        <taxon>Pucciniomycetes</taxon>
        <taxon>Pucciniales</taxon>
        <taxon>Sphaerophragmiaceae</taxon>
        <taxon>Austropuccinia</taxon>
    </lineage>
</organism>
<evidence type="ECO:0000313" key="4">
    <source>
        <dbReference type="EMBL" id="MBW0462250.1"/>
    </source>
</evidence>
<gene>
    <name evidence="4" type="ORF">O181_001965</name>
</gene>
<comment type="caution">
    <text evidence="4">The sequence shown here is derived from an EMBL/GenBank/DDBJ whole genome shotgun (WGS) entry which is preliminary data.</text>
</comment>
<accession>A0A9Q3GCD3</accession>
<dbReference type="GO" id="GO:0015074">
    <property type="term" value="P:DNA integration"/>
    <property type="evidence" value="ECO:0007669"/>
    <property type="project" value="InterPro"/>
</dbReference>
<dbReference type="Pfam" id="PF00078">
    <property type="entry name" value="RVT_1"/>
    <property type="match status" value="1"/>
</dbReference>
<keyword evidence="1" id="KW-0694">RNA-binding</keyword>
<dbReference type="OrthoDB" id="3250101at2759"/>
<keyword evidence="5" id="KW-1185">Reference proteome</keyword>